<dbReference type="EMBL" id="CM000881">
    <property type="protein sequence ID" value="PNT70373.1"/>
    <property type="molecule type" value="Genomic_DNA"/>
</dbReference>
<dbReference type="Proteomes" id="UP000008810">
    <property type="component" value="Chromosome 2"/>
</dbReference>
<gene>
    <name evidence="1" type="ORF">BRADI_2g11055v3</name>
</gene>
<accession>A0A2K2D7Y3</accession>
<proteinExistence type="predicted"/>
<dbReference type="InParanoid" id="A0A2K2D7Y3"/>
<evidence type="ECO:0000313" key="2">
    <source>
        <dbReference type="EnsemblPlants" id="PNT70373"/>
    </source>
</evidence>
<keyword evidence="3" id="KW-1185">Reference proteome</keyword>
<dbReference type="AlphaFoldDB" id="A0A2K2D7Y3"/>
<dbReference type="EnsemblPlants" id="PNT70373">
    <property type="protein sequence ID" value="PNT70373"/>
    <property type="gene ID" value="BRADI_2g11055v3"/>
</dbReference>
<organism evidence="1">
    <name type="scientific">Brachypodium distachyon</name>
    <name type="common">Purple false brome</name>
    <name type="synonym">Trachynia distachya</name>
    <dbReference type="NCBI Taxonomy" id="15368"/>
    <lineage>
        <taxon>Eukaryota</taxon>
        <taxon>Viridiplantae</taxon>
        <taxon>Streptophyta</taxon>
        <taxon>Embryophyta</taxon>
        <taxon>Tracheophyta</taxon>
        <taxon>Spermatophyta</taxon>
        <taxon>Magnoliopsida</taxon>
        <taxon>Liliopsida</taxon>
        <taxon>Poales</taxon>
        <taxon>Poaceae</taxon>
        <taxon>BOP clade</taxon>
        <taxon>Pooideae</taxon>
        <taxon>Stipodae</taxon>
        <taxon>Brachypodieae</taxon>
        <taxon>Brachypodium</taxon>
    </lineage>
</organism>
<name>A0A2K2D7Y3_BRADI</name>
<evidence type="ECO:0000313" key="1">
    <source>
        <dbReference type="EMBL" id="PNT70373.1"/>
    </source>
</evidence>
<reference evidence="2" key="3">
    <citation type="submission" date="2018-08" db="UniProtKB">
        <authorList>
            <consortium name="EnsemblPlants"/>
        </authorList>
    </citation>
    <scope>IDENTIFICATION</scope>
    <source>
        <strain evidence="2">cv. Bd21</strain>
    </source>
</reference>
<protein>
    <submittedName>
        <fullName evidence="1 2">Uncharacterized protein</fullName>
    </submittedName>
</protein>
<evidence type="ECO:0000313" key="3">
    <source>
        <dbReference type="Proteomes" id="UP000008810"/>
    </source>
</evidence>
<dbReference type="Gramene" id="PNT70373">
    <property type="protein sequence ID" value="PNT70373"/>
    <property type="gene ID" value="BRADI_2g11055v3"/>
</dbReference>
<reference evidence="1" key="2">
    <citation type="submission" date="2017-06" db="EMBL/GenBank/DDBJ databases">
        <title>WGS assembly of Brachypodium distachyon.</title>
        <authorList>
            <consortium name="The International Brachypodium Initiative"/>
            <person name="Lucas S."/>
            <person name="Harmon-Smith M."/>
            <person name="Lail K."/>
            <person name="Tice H."/>
            <person name="Grimwood J."/>
            <person name="Bruce D."/>
            <person name="Barry K."/>
            <person name="Shu S."/>
            <person name="Lindquist E."/>
            <person name="Wang M."/>
            <person name="Pitluck S."/>
            <person name="Vogel J.P."/>
            <person name="Garvin D.F."/>
            <person name="Mockler T.C."/>
            <person name="Schmutz J."/>
            <person name="Rokhsar D."/>
            <person name="Bevan M.W."/>
        </authorList>
    </citation>
    <scope>NUCLEOTIDE SEQUENCE</scope>
    <source>
        <strain evidence="1">Bd21</strain>
    </source>
</reference>
<sequence>MVGITSLPISLRRGGDVNAAVNRVKSHDFFGGLREVAVETADARQGRRLSFIGHLRRGELTGDRRSTGWALAANVP</sequence>
<reference evidence="1 2" key="1">
    <citation type="journal article" date="2010" name="Nature">
        <title>Genome sequencing and analysis of the model grass Brachypodium distachyon.</title>
        <authorList>
            <consortium name="International Brachypodium Initiative"/>
        </authorList>
    </citation>
    <scope>NUCLEOTIDE SEQUENCE [LARGE SCALE GENOMIC DNA]</scope>
    <source>
        <strain evidence="1 2">Bd21</strain>
    </source>
</reference>